<protein>
    <recommendedName>
        <fullName evidence="5">Ras-related protein Rab-34</fullName>
    </recommendedName>
</protein>
<dbReference type="InterPro" id="IPR050227">
    <property type="entry name" value="Rab"/>
</dbReference>
<organism evidence="3 4">
    <name type="scientific">Xylocopa violacea</name>
    <name type="common">Violet carpenter bee</name>
    <name type="synonym">Apis violacea</name>
    <dbReference type="NCBI Taxonomy" id="135666"/>
    <lineage>
        <taxon>Eukaryota</taxon>
        <taxon>Metazoa</taxon>
        <taxon>Ecdysozoa</taxon>
        <taxon>Arthropoda</taxon>
        <taxon>Hexapoda</taxon>
        <taxon>Insecta</taxon>
        <taxon>Pterygota</taxon>
        <taxon>Neoptera</taxon>
        <taxon>Endopterygota</taxon>
        <taxon>Hymenoptera</taxon>
        <taxon>Apocrita</taxon>
        <taxon>Aculeata</taxon>
        <taxon>Apoidea</taxon>
        <taxon>Anthophila</taxon>
        <taxon>Apidae</taxon>
        <taxon>Xylocopa</taxon>
        <taxon>Xylocopa</taxon>
    </lineage>
</organism>
<dbReference type="Gene3D" id="3.40.50.300">
    <property type="entry name" value="P-loop containing nucleotide triphosphate hydrolases"/>
    <property type="match status" value="1"/>
</dbReference>
<dbReference type="Proteomes" id="UP001642520">
    <property type="component" value="Unassembled WGS sequence"/>
</dbReference>
<dbReference type="SUPFAM" id="SSF52540">
    <property type="entry name" value="P-loop containing nucleoside triphosphate hydrolases"/>
    <property type="match status" value="1"/>
</dbReference>
<keyword evidence="2" id="KW-0342">GTP-binding</keyword>
<evidence type="ECO:0000313" key="3">
    <source>
        <dbReference type="EMBL" id="CAL7941887.1"/>
    </source>
</evidence>
<dbReference type="PANTHER" id="PTHR47977">
    <property type="entry name" value="RAS-RELATED PROTEIN RAB"/>
    <property type="match status" value="1"/>
</dbReference>
<dbReference type="SMART" id="SM00175">
    <property type="entry name" value="RAB"/>
    <property type="match status" value="1"/>
</dbReference>
<dbReference type="EMBL" id="CAXAJV020001292">
    <property type="protein sequence ID" value="CAL7941887.1"/>
    <property type="molecule type" value="Genomic_DNA"/>
</dbReference>
<dbReference type="SMART" id="SM00173">
    <property type="entry name" value="RAS"/>
    <property type="match status" value="1"/>
</dbReference>
<dbReference type="InterPro" id="IPR001806">
    <property type="entry name" value="Small_GTPase"/>
</dbReference>
<dbReference type="PROSITE" id="PS51419">
    <property type="entry name" value="RAB"/>
    <property type="match status" value="1"/>
</dbReference>
<dbReference type="InterPro" id="IPR027417">
    <property type="entry name" value="P-loop_NTPase"/>
</dbReference>
<dbReference type="InterPro" id="IPR005225">
    <property type="entry name" value="Small_GTP-bd"/>
</dbReference>
<dbReference type="NCBIfam" id="TIGR00231">
    <property type="entry name" value="small_GTP"/>
    <property type="match status" value="1"/>
</dbReference>
<name>A0ABP1NPF9_XYLVO</name>
<evidence type="ECO:0008006" key="5">
    <source>
        <dbReference type="Google" id="ProtNLM"/>
    </source>
</evidence>
<sequence length="267" mass="30448">MLETRSAIYKMIEVARDDRQVLHWPPPFSVDMTEYNDGDFDPIVKRSCKERGFTLKIAKAIVIGDVSVGKSCLVNRFCHKVFDNNYKATIGVDFEVERFDILGVPFHLQIWDTAGQERFKSIAASYYRGANVIMVVFDLTNLASLGHCQQWLNEAAQSNTEPYHIFLIGTKRDLLSNQVYKIMEKRAAEVAKKMKAEFWSVSARTGDGVLELFTRVAALSFHAMILAELDNMKPELIKIGSDLITLNGYKDRIKTRKRKKTCFDCST</sequence>
<reference evidence="3 4" key="1">
    <citation type="submission" date="2024-08" db="EMBL/GenBank/DDBJ databases">
        <authorList>
            <person name="Will J Nash"/>
            <person name="Angela Man"/>
            <person name="Seanna McTaggart"/>
            <person name="Kendall Baker"/>
            <person name="Tom Barker"/>
            <person name="Leah Catchpole"/>
            <person name="Alex Durrant"/>
            <person name="Karim Gharbi"/>
            <person name="Naomi Irish"/>
            <person name="Gemy Kaithakottil"/>
            <person name="Debby Ku"/>
            <person name="Aaliyah Providence"/>
            <person name="Felix Shaw"/>
            <person name="David Swarbreck"/>
            <person name="Chris Watkins"/>
            <person name="Ann M. McCartney"/>
            <person name="Giulio Formenti"/>
            <person name="Alice Mouton"/>
            <person name="Noel Vella"/>
            <person name="Bjorn M von Reumont"/>
            <person name="Adriana Vella"/>
            <person name="Wilfried Haerty"/>
        </authorList>
    </citation>
    <scope>NUCLEOTIDE SEQUENCE [LARGE SCALE GENOMIC DNA]</scope>
</reference>
<dbReference type="SMART" id="SM00176">
    <property type="entry name" value="RAN"/>
    <property type="match status" value="1"/>
</dbReference>
<dbReference type="Pfam" id="PF00071">
    <property type="entry name" value="Ras"/>
    <property type="match status" value="1"/>
</dbReference>
<gene>
    <name evidence="3" type="ORF">XYLVIOL_LOCUS5248</name>
</gene>
<proteinExistence type="predicted"/>
<evidence type="ECO:0000256" key="1">
    <source>
        <dbReference type="ARBA" id="ARBA00022741"/>
    </source>
</evidence>
<evidence type="ECO:0000313" key="4">
    <source>
        <dbReference type="Proteomes" id="UP001642520"/>
    </source>
</evidence>
<accession>A0ABP1NPF9</accession>
<keyword evidence="1" id="KW-0547">Nucleotide-binding</keyword>
<comment type="caution">
    <text evidence="3">The sequence shown here is derived from an EMBL/GenBank/DDBJ whole genome shotgun (WGS) entry which is preliminary data.</text>
</comment>
<dbReference type="PROSITE" id="PS51421">
    <property type="entry name" value="RAS"/>
    <property type="match status" value="1"/>
</dbReference>
<dbReference type="SMART" id="SM00174">
    <property type="entry name" value="RHO"/>
    <property type="match status" value="1"/>
</dbReference>
<dbReference type="PRINTS" id="PR00449">
    <property type="entry name" value="RASTRNSFRMNG"/>
</dbReference>
<evidence type="ECO:0000256" key="2">
    <source>
        <dbReference type="ARBA" id="ARBA00023134"/>
    </source>
</evidence>
<keyword evidence="4" id="KW-1185">Reference proteome</keyword>